<feature type="transmembrane region" description="Helical" evidence="1">
    <location>
        <begin position="52"/>
        <end position="70"/>
    </location>
</feature>
<keyword evidence="1" id="KW-1133">Transmembrane helix</keyword>
<organism evidence="3 4">
    <name type="scientific">Haloglomus irregulare</name>
    <dbReference type="NCBI Taxonomy" id="2234134"/>
    <lineage>
        <taxon>Archaea</taxon>
        <taxon>Methanobacteriati</taxon>
        <taxon>Methanobacteriota</taxon>
        <taxon>Stenosarchaea group</taxon>
        <taxon>Halobacteria</taxon>
        <taxon>Halobacteriales</taxon>
        <taxon>Natronomonadaceae</taxon>
        <taxon>Haloglomus</taxon>
    </lineage>
</organism>
<dbReference type="InParanoid" id="A0A554MW06"/>
<keyword evidence="4" id="KW-1185">Reference proteome</keyword>
<proteinExistence type="predicted"/>
<dbReference type="OrthoDB" id="328904at2157"/>
<keyword evidence="1" id="KW-0472">Membrane</keyword>
<feature type="transmembrane region" description="Helical" evidence="1">
    <location>
        <begin position="19"/>
        <end position="40"/>
    </location>
</feature>
<reference evidence="3 4" key="1">
    <citation type="submission" date="2018-06" db="EMBL/GenBank/DDBJ databases">
        <title>Natronomonas sp. F16-60 a new haloarchaeon isolated from a solar saltern of Isla Cristina, Huelva, Spain.</title>
        <authorList>
            <person name="Duran-Viseras A."/>
            <person name="Sanchez-Porro C."/>
            <person name="Ventosa A."/>
        </authorList>
    </citation>
    <scope>NUCLEOTIDE SEQUENCE [LARGE SCALE GENOMIC DNA]</scope>
    <source>
        <strain evidence="3 4">F16-60</strain>
    </source>
</reference>
<gene>
    <name evidence="3" type="ORF">DP107_17165</name>
</gene>
<dbReference type="Proteomes" id="UP000319894">
    <property type="component" value="Unassembled WGS sequence"/>
</dbReference>
<dbReference type="InterPro" id="IPR058476">
    <property type="entry name" value="DUF8162"/>
</dbReference>
<dbReference type="RefSeq" id="WP_144263354.1">
    <property type="nucleotide sequence ID" value="NZ_QMDX01000018.1"/>
</dbReference>
<dbReference type="Pfam" id="PF26494">
    <property type="entry name" value="DUF8162"/>
    <property type="match status" value="1"/>
</dbReference>
<evidence type="ECO:0000313" key="3">
    <source>
        <dbReference type="EMBL" id="TSD09000.1"/>
    </source>
</evidence>
<accession>A0A554MW06</accession>
<keyword evidence="1" id="KW-0812">Transmembrane</keyword>
<feature type="domain" description="DUF8162" evidence="2">
    <location>
        <begin position="4"/>
        <end position="85"/>
    </location>
</feature>
<sequence>MIDVQAAGNTSLLYPAGRYAIAVATLVALVLWPLVLVVLSPRSGIDWGPADYSPATVALVTGGVGWYLSFPVVPMDALSVFTGVGGR</sequence>
<evidence type="ECO:0000313" key="4">
    <source>
        <dbReference type="Proteomes" id="UP000319894"/>
    </source>
</evidence>
<protein>
    <recommendedName>
        <fullName evidence="2">DUF8162 domain-containing protein</fullName>
    </recommendedName>
</protein>
<dbReference type="AlphaFoldDB" id="A0A554MW06"/>
<evidence type="ECO:0000259" key="2">
    <source>
        <dbReference type="Pfam" id="PF26494"/>
    </source>
</evidence>
<name>A0A554MW06_9EURY</name>
<comment type="caution">
    <text evidence="3">The sequence shown here is derived from an EMBL/GenBank/DDBJ whole genome shotgun (WGS) entry which is preliminary data.</text>
</comment>
<dbReference type="EMBL" id="QMDX01000018">
    <property type="protein sequence ID" value="TSD09000.1"/>
    <property type="molecule type" value="Genomic_DNA"/>
</dbReference>
<evidence type="ECO:0000256" key="1">
    <source>
        <dbReference type="SAM" id="Phobius"/>
    </source>
</evidence>